<dbReference type="GO" id="GO:0016301">
    <property type="term" value="F:kinase activity"/>
    <property type="evidence" value="ECO:0007669"/>
    <property type="project" value="UniProtKB-KW"/>
</dbReference>
<gene>
    <name evidence="14" type="primary">folK</name>
    <name evidence="14" type="ORF">KL86DYS2_12146</name>
</gene>
<dbReference type="PANTHER" id="PTHR43071:SF1">
    <property type="entry name" value="2-AMINO-4-HYDROXY-6-HYDROXYMETHYLDIHYDROPTERIDINE PYROPHOSPHOKINASE"/>
    <property type="match status" value="1"/>
</dbReference>
<dbReference type="GO" id="GO:0046656">
    <property type="term" value="P:folic acid biosynthetic process"/>
    <property type="evidence" value="ECO:0007669"/>
    <property type="project" value="UniProtKB-KW"/>
</dbReference>
<comment type="function">
    <text evidence="10">Catalyzes the transfer of pyrophosphate from adenosine triphosphate (ATP) to 6-hydroxymethyl-7,8-dihydropterin, an enzymatic step in folate biosynthesis pathway.</text>
</comment>
<evidence type="ECO:0000256" key="4">
    <source>
        <dbReference type="ARBA" id="ARBA00016218"/>
    </source>
</evidence>
<keyword evidence="6" id="KW-0547">Nucleotide-binding</keyword>
<keyword evidence="8" id="KW-0067">ATP-binding</keyword>
<evidence type="ECO:0000256" key="9">
    <source>
        <dbReference type="ARBA" id="ARBA00022909"/>
    </source>
</evidence>
<feature type="domain" description="7,8-dihydro-6-hydroxymethylpterin-pyrophosphokinase" evidence="13">
    <location>
        <begin position="12"/>
        <end position="141"/>
    </location>
</feature>
<keyword evidence="9" id="KW-0289">Folate biosynthesis</keyword>
<dbReference type="EC" id="2.7.6.3" evidence="3"/>
<dbReference type="GO" id="GO:0003848">
    <property type="term" value="F:2-amino-4-hydroxy-6-hydroxymethyldihydropteridine diphosphokinase activity"/>
    <property type="evidence" value="ECO:0007669"/>
    <property type="project" value="UniProtKB-EC"/>
</dbReference>
<evidence type="ECO:0000259" key="13">
    <source>
        <dbReference type="Pfam" id="PF01288"/>
    </source>
</evidence>
<dbReference type="RefSeq" id="WP_291027822.1">
    <property type="nucleotide sequence ID" value="NZ_CALESN010000004.1"/>
</dbReference>
<accession>A0A212JR76</accession>
<evidence type="ECO:0000256" key="8">
    <source>
        <dbReference type="ARBA" id="ARBA00022840"/>
    </source>
</evidence>
<proteinExistence type="inferred from homology"/>
<name>A0A212JR76_9BACT</name>
<evidence type="ECO:0000256" key="10">
    <source>
        <dbReference type="ARBA" id="ARBA00029409"/>
    </source>
</evidence>
<evidence type="ECO:0000256" key="12">
    <source>
        <dbReference type="ARBA" id="ARBA00033413"/>
    </source>
</evidence>
<evidence type="ECO:0000256" key="11">
    <source>
        <dbReference type="ARBA" id="ARBA00029766"/>
    </source>
</evidence>
<dbReference type="UniPathway" id="UPA00077">
    <property type="reaction ID" value="UER00155"/>
</dbReference>
<reference evidence="14" key="1">
    <citation type="submission" date="2016-04" db="EMBL/GenBank/DDBJ databases">
        <authorList>
            <person name="Evans L.H."/>
            <person name="Alamgir A."/>
            <person name="Owens N."/>
            <person name="Weber N.D."/>
            <person name="Virtaneva K."/>
            <person name="Barbian K."/>
            <person name="Babar A."/>
            <person name="Rosenke K."/>
        </authorList>
    </citation>
    <scope>NUCLEOTIDE SEQUENCE</scope>
    <source>
        <strain evidence="14">86-2</strain>
    </source>
</reference>
<evidence type="ECO:0000313" key="14">
    <source>
        <dbReference type="EMBL" id="SBW01921.1"/>
    </source>
</evidence>
<dbReference type="PANTHER" id="PTHR43071">
    <property type="entry name" value="2-AMINO-4-HYDROXY-6-HYDROXYMETHYLDIHYDROPTERIDINE PYROPHOSPHOKINASE"/>
    <property type="match status" value="1"/>
</dbReference>
<dbReference type="InterPro" id="IPR000550">
    <property type="entry name" value="Hppk"/>
</dbReference>
<protein>
    <recommendedName>
        <fullName evidence="4">2-amino-4-hydroxy-6-hydroxymethyldihydropteridine pyrophosphokinase</fullName>
        <ecNumber evidence="3">2.7.6.3</ecNumber>
    </recommendedName>
    <alternativeName>
        <fullName evidence="11">6-hydroxymethyl-7,8-dihydropterin pyrophosphokinase</fullName>
    </alternativeName>
    <alternativeName>
        <fullName evidence="12">7,8-dihydro-6-hydroxymethylpterin-pyrophosphokinase</fullName>
    </alternativeName>
</protein>
<dbReference type="NCBIfam" id="TIGR01498">
    <property type="entry name" value="folK"/>
    <property type="match status" value="1"/>
</dbReference>
<keyword evidence="7 14" id="KW-0418">Kinase</keyword>
<dbReference type="CDD" id="cd00483">
    <property type="entry name" value="HPPK"/>
    <property type="match status" value="1"/>
</dbReference>
<evidence type="ECO:0000256" key="3">
    <source>
        <dbReference type="ARBA" id="ARBA00013253"/>
    </source>
</evidence>
<dbReference type="GO" id="GO:0005524">
    <property type="term" value="F:ATP binding"/>
    <property type="evidence" value="ECO:0007669"/>
    <property type="project" value="UniProtKB-KW"/>
</dbReference>
<evidence type="ECO:0000256" key="5">
    <source>
        <dbReference type="ARBA" id="ARBA00022679"/>
    </source>
</evidence>
<sequence>MILEKEKKHNVYLGLGSNLGDRGENLDNAIDYIEERIGEVIATSAFYITEPVGFESANQFLNAACRVETKLTPIEVLQATQWIEKEMGRDVKSQGERYTDRIIDIDVLLYEDVILDSADLKLPHPHIHERSFVLFPLAEIAGEYMHPILHKTINQLKDAIVPPTSIA</sequence>
<dbReference type="Gene3D" id="3.30.70.560">
    <property type="entry name" value="7,8-Dihydro-6-hydroxymethylpterin-pyrophosphokinase HPPK"/>
    <property type="match status" value="1"/>
</dbReference>
<comment type="pathway">
    <text evidence="1">Cofactor biosynthesis; tetrahydrofolate biosynthesis; 2-amino-4-hydroxy-6-hydroxymethyl-7,8-dihydropteridine diphosphate from 7,8-dihydroneopterin triphosphate: step 4/4.</text>
</comment>
<dbReference type="EMBL" id="FLUL01000001">
    <property type="protein sequence ID" value="SBW01921.1"/>
    <property type="molecule type" value="Genomic_DNA"/>
</dbReference>
<comment type="similarity">
    <text evidence="2">Belongs to the HPPK family.</text>
</comment>
<organism evidence="14">
    <name type="scientific">uncultured Dysgonomonas sp</name>
    <dbReference type="NCBI Taxonomy" id="206096"/>
    <lineage>
        <taxon>Bacteria</taxon>
        <taxon>Pseudomonadati</taxon>
        <taxon>Bacteroidota</taxon>
        <taxon>Bacteroidia</taxon>
        <taxon>Bacteroidales</taxon>
        <taxon>Dysgonomonadaceae</taxon>
        <taxon>Dysgonomonas</taxon>
        <taxon>environmental samples</taxon>
    </lineage>
</organism>
<dbReference type="SUPFAM" id="SSF55083">
    <property type="entry name" value="6-hydroxymethyl-7,8-dihydropterin pyrophosphokinase, HPPK"/>
    <property type="match status" value="1"/>
</dbReference>
<dbReference type="GO" id="GO:0046654">
    <property type="term" value="P:tetrahydrofolate biosynthetic process"/>
    <property type="evidence" value="ECO:0007669"/>
    <property type="project" value="UniProtKB-UniPathway"/>
</dbReference>
<dbReference type="AlphaFoldDB" id="A0A212JR76"/>
<evidence type="ECO:0000256" key="6">
    <source>
        <dbReference type="ARBA" id="ARBA00022741"/>
    </source>
</evidence>
<dbReference type="InterPro" id="IPR035907">
    <property type="entry name" value="Hppk_sf"/>
</dbReference>
<evidence type="ECO:0000256" key="7">
    <source>
        <dbReference type="ARBA" id="ARBA00022777"/>
    </source>
</evidence>
<keyword evidence="5 14" id="KW-0808">Transferase</keyword>
<evidence type="ECO:0000256" key="2">
    <source>
        <dbReference type="ARBA" id="ARBA00005810"/>
    </source>
</evidence>
<evidence type="ECO:0000256" key="1">
    <source>
        <dbReference type="ARBA" id="ARBA00005051"/>
    </source>
</evidence>
<dbReference type="Pfam" id="PF01288">
    <property type="entry name" value="HPPK"/>
    <property type="match status" value="1"/>
</dbReference>